<feature type="transmembrane region" description="Helical" evidence="10">
    <location>
        <begin position="55"/>
        <end position="75"/>
    </location>
</feature>
<dbReference type="OMA" id="WPIHYKS"/>
<feature type="transmembrane region" description="Helical" evidence="10">
    <location>
        <begin position="342"/>
        <end position="362"/>
    </location>
</feature>
<evidence type="ECO:0000256" key="2">
    <source>
        <dbReference type="ARBA" id="ARBA00022475"/>
    </source>
</evidence>
<keyword evidence="5 9" id="KW-0297">G-protein coupled receptor</keyword>
<evidence type="ECO:0000256" key="9">
    <source>
        <dbReference type="RuleBase" id="RU000688"/>
    </source>
</evidence>
<dbReference type="SMART" id="SM01381">
    <property type="entry name" value="7TM_GPCR_Srsx"/>
    <property type="match status" value="1"/>
</dbReference>
<dbReference type="InterPro" id="IPR000276">
    <property type="entry name" value="GPCR_Rhodpsn"/>
</dbReference>
<evidence type="ECO:0000256" key="1">
    <source>
        <dbReference type="ARBA" id="ARBA00004651"/>
    </source>
</evidence>
<feature type="transmembrane region" description="Helical" evidence="10">
    <location>
        <begin position="177"/>
        <end position="203"/>
    </location>
</feature>
<evidence type="ECO:0000256" key="7">
    <source>
        <dbReference type="ARBA" id="ARBA00023170"/>
    </source>
</evidence>
<evidence type="ECO:0000313" key="12">
    <source>
        <dbReference type="EnsemblMetazoa" id="G30747.2:cds"/>
    </source>
</evidence>
<evidence type="ECO:0000256" key="8">
    <source>
        <dbReference type="ARBA" id="ARBA00023224"/>
    </source>
</evidence>
<keyword evidence="8 9" id="KW-0807">Transducer</keyword>
<name>A0A8W8M629_MAGGI</name>
<dbReference type="GO" id="GO:0005886">
    <property type="term" value="C:plasma membrane"/>
    <property type="evidence" value="ECO:0007669"/>
    <property type="project" value="UniProtKB-SubCell"/>
</dbReference>
<reference evidence="12" key="1">
    <citation type="submission" date="2022-08" db="UniProtKB">
        <authorList>
            <consortium name="EnsemblMetazoa"/>
        </authorList>
    </citation>
    <scope>IDENTIFICATION</scope>
    <source>
        <strain evidence="12">05x7-T-G4-1.051#20</strain>
    </source>
</reference>
<evidence type="ECO:0000256" key="4">
    <source>
        <dbReference type="ARBA" id="ARBA00022989"/>
    </source>
</evidence>
<dbReference type="PANTHER" id="PTHR24248">
    <property type="entry name" value="ADRENERGIC RECEPTOR-RELATED G-PROTEIN COUPLED RECEPTOR"/>
    <property type="match status" value="1"/>
</dbReference>
<evidence type="ECO:0000313" key="13">
    <source>
        <dbReference type="Proteomes" id="UP000005408"/>
    </source>
</evidence>
<keyword evidence="13" id="KW-1185">Reference proteome</keyword>
<evidence type="ECO:0000256" key="3">
    <source>
        <dbReference type="ARBA" id="ARBA00022692"/>
    </source>
</evidence>
<proteinExistence type="inferred from homology"/>
<dbReference type="PRINTS" id="PR00237">
    <property type="entry name" value="GPCRRHODOPSN"/>
</dbReference>
<dbReference type="Pfam" id="PF00001">
    <property type="entry name" value="7tm_1"/>
    <property type="match status" value="1"/>
</dbReference>
<feature type="transmembrane region" description="Helical" evidence="10">
    <location>
        <begin position="20"/>
        <end position="43"/>
    </location>
</feature>
<dbReference type="GO" id="GO:0071880">
    <property type="term" value="P:adenylate cyclase-activating adrenergic receptor signaling pathway"/>
    <property type="evidence" value="ECO:0007669"/>
    <property type="project" value="TreeGrafter"/>
</dbReference>
<comment type="subcellular location">
    <subcellularLocation>
        <location evidence="1">Cell membrane</location>
        <topology evidence="1">Multi-pass membrane protein</topology>
    </subcellularLocation>
</comment>
<dbReference type="GO" id="GO:0043410">
    <property type="term" value="P:positive regulation of MAPK cascade"/>
    <property type="evidence" value="ECO:0007669"/>
    <property type="project" value="TreeGrafter"/>
</dbReference>
<keyword evidence="6 10" id="KW-0472">Membrane</keyword>
<dbReference type="PROSITE" id="PS00237">
    <property type="entry name" value="G_PROTEIN_RECEP_F1_1"/>
    <property type="match status" value="1"/>
</dbReference>
<organism evidence="12 13">
    <name type="scientific">Magallana gigas</name>
    <name type="common">Pacific oyster</name>
    <name type="synonym">Crassostrea gigas</name>
    <dbReference type="NCBI Taxonomy" id="29159"/>
    <lineage>
        <taxon>Eukaryota</taxon>
        <taxon>Metazoa</taxon>
        <taxon>Spiralia</taxon>
        <taxon>Lophotrochozoa</taxon>
        <taxon>Mollusca</taxon>
        <taxon>Bivalvia</taxon>
        <taxon>Autobranchia</taxon>
        <taxon>Pteriomorphia</taxon>
        <taxon>Ostreida</taxon>
        <taxon>Ostreoidea</taxon>
        <taxon>Ostreidae</taxon>
        <taxon>Magallana</taxon>
    </lineage>
</organism>
<feature type="transmembrane region" description="Helical" evidence="10">
    <location>
        <begin position="135"/>
        <end position="152"/>
    </location>
</feature>
<keyword evidence="4 10" id="KW-1133">Transmembrane helix</keyword>
<dbReference type="EnsemblMetazoa" id="G30747.1">
    <property type="protein sequence ID" value="G30747.1:cds"/>
    <property type="gene ID" value="G30747"/>
</dbReference>
<dbReference type="OrthoDB" id="10071887at2759"/>
<dbReference type="CDD" id="cd14967">
    <property type="entry name" value="7tmA_amine_R-like"/>
    <property type="match status" value="1"/>
</dbReference>
<dbReference type="Gene3D" id="1.20.1070.10">
    <property type="entry name" value="Rhodopsin 7-helix transmembrane proteins"/>
    <property type="match status" value="1"/>
</dbReference>
<feature type="domain" description="G-protein coupled receptors family 1 profile" evidence="11">
    <location>
        <begin position="35"/>
        <end position="362"/>
    </location>
</feature>
<protein>
    <recommendedName>
        <fullName evidence="11">G-protein coupled receptors family 1 profile domain-containing protein</fullName>
    </recommendedName>
</protein>
<evidence type="ECO:0000256" key="5">
    <source>
        <dbReference type="ARBA" id="ARBA00023040"/>
    </source>
</evidence>
<accession>A0A8W8M629</accession>
<keyword evidence="7 9" id="KW-0675">Receptor</keyword>
<dbReference type="EnsemblMetazoa" id="G30747.2">
    <property type="protein sequence ID" value="G30747.2:cds"/>
    <property type="gene ID" value="G30747"/>
</dbReference>
<feature type="transmembrane region" description="Helical" evidence="10">
    <location>
        <begin position="95"/>
        <end position="114"/>
    </location>
</feature>
<keyword evidence="3 9" id="KW-0812">Transmembrane</keyword>
<dbReference type="AlphaFoldDB" id="A0A8W8M629"/>
<dbReference type="PROSITE" id="PS50262">
    <property type="entry name" value="G_PROTEIN_RECEP_F1_2"/>
    <property type="match status" value="1"/>
</dbReference>
<feature type="transmembrane region" description="Helical" evidence="10">
    <location>
        <begin position="307"/>
        <end position="327"/>
    </location>
</feature>
<dbReference type="SUPFAM" id="SSF81321">
    <property type="entry name" value="Family A G protein-coupled receptor-like"/>
    <property type="match status" value="1"/>
</dbReference>
<dbReference type="PANTHER" id="PTHR24248:SF163">
    <property type="entry name" value="HISTAMINE H2 RECEPTOR-LIKE"/>
    <property type="match status" value="1"/>
</dbReference>
<dbReference type="Proteomes" id="UP000005408">
    <property type="component" value="Unassembled WGS sequence"/>
</dbReference>
<evidence type="ECO:0000256" key="6">
    <source>
        <dbReference type="ARBA" id="ARBA00023136"/>
    </source>
</evidence>
<keyword evidence="2" id="KW-1003">Cell membrane</keyword>
<sequence length="382" mass="43201">MNVSASSVEPSPGVHWSKILLGVFLYLIVSVTIFGNILVLMAVKSHKRLQTVFNIYVVNLALTDVLVAVTAMSFYTLDNILGYWPFGRIMCGVWIFFDYGMTFVSVFTLCIISIDRFWAVSWPIHYKSHNNTKKAIGMVAGVWLFTLVLWLPPCVLDRVQNDVADDLCIWDPSLNKIMVIVIGVLGHHGSFLVLFGCYLRVLFVVRRQRKIAMAENKTNGATASMASRRQQMASDINTCQGSETDNIPSVSYVCENDASNQLQVPIMNKDESIFDSSPGTSVEPKMGDRKTVKPKSRVTKANKDARVFITLTYIIVGYLVCWVPFHVVYDVTAIRPDLVSDLMYSVVFWLTYFNSTLNPFLYNFSSSEFRTAFQDVLRGRHR</sequence>
<dbReference type="InterPro" id="IPR017452">
    <property type="entry name" value="GPCR_Rhodpsn_7TM"/>
</dbReference>
<evidence type="ECO:0000256" key="10">
    <source>
        <dbReference type="SAM" id="Phobius"/>
    </source>
</evidence>
<comment type="similarity">
    <text evidence="9">Belongs to the G-protein coupled receptor 1 family.</text>
</comment>
<evidence type="ECO:0000259" key="11">
    <source>
        <dbReference type="PROSITE" id="PS50262"/>
    </source>
</evidence>
<dbReference type="GO" id="GO:0004930">
    <property type="term" value="F:G protein-coupled receptor activity"/>
    <property type="evidence" value="ECO:0007669"/>
    <property type="project" value="UniProtKB-KW"/>
</dbReference>